<protein>
    <submittedName>
        <fullName evidence="4">LisH domain-containing protein</fullName>
    </submittedName>
</protein>
<dbReference type="WBParaSite" id="SBAD_0001145501-mRNA-1">
    <property type="protein sequence ID" value="SBAD_0001145501-mRNA-1"/>
    <property type="gene ID" value="SBAD_0001145501"/>
</dbReference>
<dbReference type="EMBL" id="UZAM01015035">
    <property type="protein sequence ID" value="VDP36915.1"/>
    <property type="molecule type" value="Genomic_DNA"/>
</dbReference>
<evidence type="ECO:0000313" key="3">
    <source>
        <dbReference type="Proteomes" id="UP000270296"/>
    </source>
</evidence>
<dbReference type="InterPro" id="IPR057749">
    <property type="entry name" value="WDR47_COR"/>
</dbReference>
<dbReference type="Pfam" id="PF25602">
    <property type="entry name" value="WDR47_COR"/>
    <property type="match status" value="1"/>
</dbReference>
<dbReference type="AlphaFoldDB" id="A0A183J5C9"/>
<reference evidence="4" key="1">
    <citation type="submission" date="2016-06" db="UniProtKB">
        <authorList>
            <consortium name="WormBaseParasite"/>
        </authorList>
    </citation>
    <scope>IDENTIFICATION</scope>
</reference>
<proteinExistence type="predicted"/>
<evidence type="ECO:0000313" key="4">
    <source>
        <dbReference type="WBParaSite" id="SBAD_0001145501-mRNA-1"/>
    </source>
</evidence>
<keyword evidence="3" id="KW-1185">Reference proteome</keyword>
<name>A0A183J5C9_9BILA</name>
<dbReference type="InterPro" id="IPR040067">
    <property type="entry name" value="WDR47"/>
</dbReference>
<dbReference type="PANTHER" id="PTHR19863">
    <property type="entry name" value="NEMITIN (NEURONAL ENRICHED MAP INTERACTING PROTEIN) HOMOLOG"/>
    <property type="match status" value="1"/>
</dbReference>
<accession>A0A183J5C9</accession>
<evidence type="ECO:0000259" key="1">
    <source>
        <dbReference type="Pfam" id="PF25602"/>
    </source>
</evidence>
<feature type="domain" description="WDR47 cross-over region" evidence="1">
    <location>
        <begin position="29"/>
        <end position="96"/>
    </location>
</feature>
<reference evidence="2 3" key="2">
    <citation type="submission" date="2018-11" db="EMBL/GenBank/DDBJ databases">
        <authorList>
            <consortium name="Pathogen Informatics"/>
        </authorList>
    </citation>
    <scope>NUCLEOTIDE SEQUENCE [LARGE SCALE GENOMIC DNA]</scope>
</reference>
<evidence type="ECO:0000313" key="2">
    <source>
        <dbReference type="EMBL" id="VDP36915.1"/>
    </source>
</evidence>
<dbReference type="OrthoDB" id="187712at2759"/>
<organism evidence="4">
    <name type="scientific">Soboliphyme baturini</name>
    <dbReference type="NCBI Taxonomy" id="241478"/>
    <lineage>
        <taxon>Eukaryota</taxon>
        <taxon>Metazoa</taxon>
        <taxon>Ecdysozoa</taxon>
        <taxon>Nematoda</taxon>
        <taxon>Enoplea</taxon>
        <taxon>Dorylaimia</taxon>
        <taxon>Dioctophymatida</taxon>
        <taxon>Dioctophymatoidea</taxon>
        <taxon>Soboliphymatidae</taxon>
        <taxon>Soboliphyme</taxon>
    </lineage>
</organism>
<sequence>MECFQAIYPLVHAFMPVESHKQFLKAAHNDRLVQLLLKGLLYETAVEFCQTRAFSEKALGDIKVDSVLDGYPLDNVDASLLAWLEQLSAPVFKVPFEQKNLNVQLAPLKRPELQAHWTQQILLSPIVPQKFPFTAVPLNRIKSAEKMSRSLIPYYDGLTSGLDERKPSAHSIVGPKIPGMPELCLRFMLPIAS</sequence>
<gene>
    <name evidence="2" type="ORF">SBAD_LOCUS11077</name>
</gene>
<dbReference type="PANTHER" id="PTHR19863:SF5">
    <property type="entry name" value="WD REPEAT-CONTAINING PROTEIN 47"/>
    <property type="match status" value="1"/>
</dbReference>
<dbReference type="Proteomes" id="UP000270296">
    <property type="component" value="Unassembled WGS sequence"/>
</dbReference>